<dbReference type="Proteomes" id="UP000237347">
    <property type="component" value="Unassembled WGS sequence"/>
</dbReference>
<keyword evidence="5" id="KW-0195">Cyclin</keyword>
<feature type="domain" description="Cyclin-like" evidence="6">
    <location>
        <begin position="1"/>
        <end position="82"/>
    </location>
</feature>
<dbReference type="PANTHER" id="PTHR10177">
    <property type="entry name" value="CYCLINS"/>
    <property type="match status" value="1"/>
</dbReference>
<protein>
    <recommendedName>
        <fullName evidence="4">B-like cyclin</fullName>
    </recommendedName>
</protein>
<dbReference type="InterPro" id="IPR013763">
    <property type="entry name" value="Cyclin-like_dom"/>
</dbReference>
<keyword evidence="8" id="KW-1185">Reference proteome</keyword>
<keyword evidence="3" id="KW-0131">Cell cycle</keyword>
<evidence type="ECO:0000256" key="2">
    <source>
        <dbReference type="ARBA" id="ARBA00022618"/>
    </source>
</evidence>
<comment type="caution">
    <text evidence="7">The sequence shown here is derived from an EMBL/GenBank/DDBJ whole genome shotgun (WGS) entry which is preliminary data.</text>
</comment>
<evidence type="ECO:0000313" key="8">
    <source>
        <dbReference type="Proteomes" id="UP000237347"/>
    </source>
</evidence>
<evidence type="ECO:0000313" key="7">
    <source>
        <dbReference type="EMBL" id="KAK7853508.1"/>
    </source>
</evidence>
<evidence type="ECO:0000256" key="4">
    <source>
        <dbReference type="ARBA" id="ARBA00032263"/>
    </source>
</evidence>
<evidence type="ECO:0000256" key="5">
    <source>
        <dbReference type="RuleBase" id="RU000383"/>
    </source>
</evidence>
<gene>
    <name evidence="7" type="primary">CYCD5-1_0</name>
    <name evidence="7" type="ORF">CFP56_035522</name>
</gene>
<dbReference type="SMART" id="SM00385">
    <property type="entry name" value="CYCLIN"/>
    <property type="match status" value="1"/>
</dbReference>
<organism evidence="7 8">
    <name type="scientific">Quercus suber</name>
    <name type="common">Cork oak</name>
    <dbReference type="NCBI Taxonomy" id="58331"/>
    <lineage>
        <taxon>Eukaryota</taxon>
        <taxon>Viridiplantae</taxon>
        <taxon>Streptophyta</taxon>
        <taxon>Embryophyta</taxon>
        <taxon>Tracheophyta</taxon>
        <taxon>Spermatophyta</taxon>
        <taxon>Magnoliopsida</taxon>
        <taxon>eudicotyledons</taxon>
        <taxon>Gunneridae</taxon>
        <taxon>Pentapetalae</taxon>
        <taxon>rosids</taxon>
        <taxon>fabids</taxon>
        <taxon>Fagales</taxon>
        <taxon>Fagaceae</taxon>
        <taxon>Quercus</taxon>
    </lineage>
</organism>
<dbReference type="InterPro" id="IPR039361">
    <property type="entry name" value="Cyclin"/>
</dbReference>
<comment type="similarity">
    <text evidence="5">Belongs to the cyclin family.</text>
</comment>
<evidence type="ECO:0000259" key="6">
    <source>
        <dbReference type="SMART" id="SM00385"/>
    </source>
</evidence>
<dbReference type="EMBL" id="PKMF04000064">
    <property type="protein sequence ID" value="KAK7853508.1"/>
    <property type="molecule type" value="Genomic_DNA"/>
</dbReference>
<sequence length="213" mass="24233">TRASLDFRFLTAYLSVTYFDRFFSKKPLGDWMIWAIRLLSLACLSLAAKMEQSTVTPLSAYKLQEYDFDNQQIQRAELLVLSTLEWKMGSITPFSYMSYFINKFCGESKPEGLCSRVAELFMAVTKEINLMDHRPSIIAAAAVLVAIDAQLTKEAVELRISPIALWGSQENDIEKRIVKTPASVVPPHSAAGTRRRLNFNEQHCPIKRIHRDV</sequence>
<name>A0AAW0LR33_QUESU</name>
<keyword evidence="2" id="KW-0132">Cell division</keyword>
<dbReference type="InterPro" id="IPR006671">
    <property type="entry name" value="Cyclin_N"/>
</dbReference>
<dbReference type="GO" id="GO:0051301">
    <property type="term" value="P:cell division"/>
    <property type="evidence" value="ECO:0007669"/>
    <property type="project" value="UniProtKB-KW"/>
</dbReference>
<dbReference type="AlphaFoldDB" id="A0AAW0LR33"/>
<comment type="subunit">
    <text evidence="1">Interacts with the CDC2 protein kinase to form a serine/threonine kinase holoenzyme complex also known as maturation promoting factor (MPF). The cyclin subunit imparts substrate specificity to the complex.</text>
</comment>
<feature type="non-terminal residue" evidence="7">
    <location>
        <position position="1"/>
    </location>
</feature>
<dbReference type="Pfam" id="PF00134">
    <property type="entry name" value="Cyclin_N"/>
    <property type="match status" value="1"/>
</dbReference>
<accession>A0AAW0LR33</accession>
<evidence type="ECO:0000256" key="3">
    <source>
        <dbReference type="ARBA" id="ARBA00023306"/>
    </source>
</evidence>
<dbReference type="Gene3D" id="1.10.472.10">
    <property type="entry name" value="Cyclin-like"/>
    <property type="match status" value="2"/>
</dbReference>
<dbReference type="SUPFAM" id="SSF47954">
    <property type="entry name" value="Cyclin-like"/>
    <property type="match status" value="2"/>
</dbReference>
<proteinExistence type="inferred from homology"/>
<dbReference type="InterPro" id="IPR036915">
    <property type="entry name" value="Cyclin-like_sf"/>
</dbReference>
<evidence type="ECO:0000256" key="1">
    <source>
        <dbReference type="ARBA" id="ARBA00011177"/>
    </source>
</evidence>
<reference evidence="7 8" key="1">
    <citation type="journal article" date="2018" name="Sci. Data">
        <title>The draft genome sequence of cork oak.</title>
        <authorList>
            <person name="Ramos A.M."/>
            <person name="Usie A."/>
            <person name="Barbosa P."/>
            <person name="Barros P.M."/>
            <person name="Capote T."/>
            <person name="Chaves I."/>
            <person name="Simoes F."/>
            <person name="Abreu I."/>
            <person name="Carrasquinho I."/>
            <person name="Faro C."/>
            <person name="Guimaraes J.B."/>
            <person name="Mendonca D."/>
            <person name="Nobrega F."/>
            <person name="Rodrigues L."/>
            <person name="Saibo N.J.M."/>
            <person name="Varela M.C."/>
            <person name="Egas C."/>
            <person name="Matos J."/>
            <person name="Miguel C.M."/>
            <person name="Oliveira M.M."/>
            <person name="Ricardo C.P."/>
            <person name="Goncalves S."/>
        </authorList>
    </citation>
    <scope>NUCLEOTIDE SEQUENCE [LARGE SCALE GENOMIC DNA]</scope>
    <source>
        <strain evidence="8">cv. HL8</strain>
    </source>
</reference>